<organism evidence="7 8">
    <name type="scientific">Homarus americanus</name>
    <name type="common">American lobster</name>
    <dbReference type="NCBI Taxonomy" id="6706"/>
    <lineage>
        <taxon>Eukaryota</taxon>
        <taxon>Metazoa</taxon>
        <taxon>Ecdysozoa</taxon>
        <taxon>Arthropoda</taxon>
        <taxon>Crustacea</taxon>
        <taxon>Multicrustacea</taxon>
        <taxon>Malacostraca</taxon>
        <taxon>Eumalacostraca</taxon>
        <taxon>Eucarida</taxon>
        <taxon>Decapoda</taxon>
        <taxon>Pleocyemata</taxon>
        <taxon>Astacidea</taxon>
        <taxon>Nephropoidea</taxon>
        <taxon>Nephropidae</taxon>
        <taxon>Homarus</taxon>
    </lineage>
</organism>
<dbReference type="InterPro" id="IPR050958">
    <property type="entry name" value="Cell_Adh-Cytoskel_Orgn"/>
</dbReference>
<keyword evidence="8" id="KW-1185">Reference proteome</keyword>
<dbReference type="PANTHER" id="PTHR45080">
    <property type="entry name" value="CONTACTIN 5"/>
    <property type="match status" value="1"/>
</dbReference>
<dbReference type="GO" id="GO:0008046">
    <property type="term" value="F:axon guidance receptor activity"/>
    <property type="evidence" value="ECO:0007669"/>
    <property type="project" value="TreeGrafter"/>
</dbReference>
<dbReference type="Pfam" id="PF13927">
    <property type="entry name" value="Ig_3"/>
    <property type="match status" value="1"/>
</dbReference>
<dbReference type="CDD" id="cd00063">
    <property type="entry name" value="FN3"/>
    <property type="match status" value="1"/>
</dbReference>
<dbReference type="GO" id="GO:0050808">
    <property type="term" value="P:synapse organization"/>
    <property type="evidence" value="ECO:0007669"/>
    <property type="project" value="TreeGrafter"/>
</dbReference>
<comment type="caution">
    <text evidence="7">The sequence shown here is derived from an EMBL/GenBank/DDBJ whole genome shotgun (WGS) entry which is preliminary data.</text>
</comment>
<dbReference type="GO" id="GO:0005886">
    <property type="term" value="C:plasma membrane"/>
    <property type="evidence" value="ECO:0007669"/>
    <property type="project" value="TreeGrafter"/>
</dbReference>
<feature type="domain" description="Ig-like" evidence="5">
    <location>
        <begin position="31"/>
        <end position="126"/>
    </location>
</feature>
<dbReference type="SUPFAM" id="SSF48726">
    <property type="entry name" value="Immunoglobulin"/>
    <property type="match status" value="2"/>
</dbReference>
<accession>A0A8J5KCA3</accession>
<feature type="region of interest" description="Disordered" evidence="3">
    <location>
        <begin position="332"/>
        <end position="360"/>
    </location>
</feature>
<dbReference type="InterPro" id="IPR003599">
    <property type="entry name" value="Ig_sub"/>
</dbReference>
<dbReference type="Proteomes" id="UP000747542">
    <property type="component" value="Unassembled WGS sequence"/>
</dbReference>
<keyword evidence="4" id="KW-1133">Transmembrane helix</keyword>
<evidence type="ECO:0000259" key="6">
    <source>
        <dbReference type="PROSITE" id="PS50853"/>
    </source>
</evidence>
<sequence length="685" mass="73701">MREQAGNYSVSALTDRGVINASFAVNVQYGPEKVLTGDRVKVEEGDRVSTKCSAAGNPVPHLTWTKNPIHSPNSSGVALGVGVGVARLVIESATRSDTGVYFCHAHNVVASAPPAKTYVVVEQAVTAADDINESENSWAAVGESGRLLCRVRAAPPPTFVWRNQGGLNLLNSDKYTIHEPELVDDLVVWSSVLEIKDVEPQDYATYRCTANNQLGTQNLLFTLNPPARPHPPINFTVSKVAGGEVWLSWTPNLDGGAPSGYTLKYRPSGSLVYQYMEVPGGGTSTARVTGLTPATEYTVAIQARNHHGRSHFVSRSIVTLLARSGDSTIMQDVADTSGKLPVGSGNPRTEDDSNSTEEGGSRVPRLILLIMTLTGAALLALNISIIACFVRRRAMNRNPSMTLSSKSSALGSCAATPAATPALNSNHHLPLTTMSTNSFTSPPTGYQEEEQTRLEESELRTLATADDSITANPHAIPYHNGGIITTKSTYLVLNNTTPKTSQAATAGPSQRWISEDSSSSSASAASSQGGEISQCQHDLVNFLNEPDVCSMASSFYDNSLQEDPQRRGSDTYPADDQFSLCSNRSNNSRVYSQGFLRPLSSLGSLQQQTTPQLIQDTLHALPRSSQTHQRLRQQNSLEYSSLNPSGLYNLRTDNIDPKRSLLSFTSGMDTISPSLYLIHTGDICL</sequence>
<evidence type="ECO:0000313" key="7">
    <source>
        <dbReference type="EMBL" id="KAG7171402.1"/>
    </source>
</evidence>
<keyword evidence="4" id="KW-0812">Transmembrane</keyword>
<dbReference type="SUPFAM" id="SSF49265">
    <property type="entry name" value="Fibronectin type III"/>
    <property type="match status" value="1"/>
</dbReference>
<evidence type="ECO:0000256" key="1">
    <source>
        <dbReference type="ARBA" id="ARBA00022737"/>
    </source>
</evidence>
<proteinExistence type="predicted"/>
<feature type="domain" description="Ig-like" evidence="5">
    <location>
        <begin position="142"/>
        <end position="224"/>
    </location>
</feature>
<dbReference type="InterPro" id="IPR003961">
    <property type="entry name" value="FN3_dom"/>
</dbReference>
<dbReference type="EMBL" id="JAHLQT010012219">
    <property type="protein sequence ID" value="KAG7171402.1"/>
    <property type="molecule type" value="Genomic_DNA"/>
</dbReference>
<protein>
    <submittedName>
        <fullName evidence="7">Nephrin-like 17</fullName>
    </submittedName>
</protein>
<feature type="domain" description="Fibronectin type-III" evidence="6">
    <location>
        <begin position="231"/>
        <end position="324"/>
    </location>
</feature>
<evidence type="ECO:0000313" key="8">
    <source>
        <dbReference type="Proteomes" id="UP000747542"/>
    </source>
</evidence>
<name>A0A8J5KCA3_HOMAM</name>
<evidence type="ECO:0000256" key="2">
    <source>
        <dbReference type="ARBA" id="ARBA00023319"/>
    </source>
</evidence>
<feature type="compositionally biased region" description="Polar residues" evidence="3">
    <location>
        <begin position="499"/>
        <end position="516"/>
    </location>
</feature>
<dbReference type="Pfam" id="PF00041">
    <property type="entry name" value="fn3"/>
    <property type="match status" value="1"/>
</dbReference>
<dbReference type="PROSITE" id="PS50853">
    <property type="entry name" value="FN3"/>
    <property type="match status" value="1"/>
</dbReference>
<dbReference type="SMART" id="SM00409">
    <property type="entry name" value="IG"/>
    <property type="match status" value="2"/>
</dbReference>
<feature type="compositionally biased region" description="Low complexity" evidence="3">
    <location>
        <begin position="517"/>
        <end position="527"/>
    </location>
</feature>
<dbReference type="GO" id="GO:0043025">
    <property type="term" value="C:neuronal cell body"/>
    <property type="evidence" value="ECO:0007669"/>
    <property type="project" value="TreeGrafter"/>
</dbReference>
<gene>
    <name evidence="7" type="primary">Nphs1-L17</name>
    <name evidence="7" type="ORF">Hamer_G021152</name>
</gene>
<dbReference type="PANTHER" id="PTHR45080:SF33">
    <property type="entry name" value="IG-LIKE DOMAIN-CONTAINING PROTEIN"/>
    <property type="match status" value="1"/>
</dbReference>
<dbReference type="Gene3D" id="2.60.40.10">
    <property type="entry name" value="Immunoglobulins"/>
    <property type="match status" value="3"/>
</dbReference>
<dbReference type="PROSITE" id="PS50835">
    <property type="entry name" value="IG_LIKE"/>
    <property type="match status" value="2"/>
</dbReference>
<dbReference type="CDD" id="cd00096">
    <property type="entry name" value="Ig"/>
    <property type="match status" value="1"/>
</dbReference>
<dbReference type="InterPro" id="IPR013098">
    <property type="entry name" value="Ig_I-set"/>
</dbReference>
<feature type="non-terminal residue" evidence="7">
    <location>
        <position position="685"/>
    </location>
</feature>
<dbReference type="InterPro" id="IPR036116">
    <property type="entry name" value="FN3_sf"/>
</dbReference>
<dbReference type="InterPro" id="IPR007110">
    <property type="entry name" value="Ig-like_dom"/>
</dbReference>
<dbReference type="InterPro" id="IPR013783">
    <property type="entry name" value="Ig-like_fold"/>
</dbReference>
<dbReference type="InterPro" id="IPR036179">
    <property type="entry name" value="Ig-like_dom_sf"/>
</dbReference>
<evidence type="ECO:0000256" key="3">
    <source>
        <dbReference type="SAM" id="MobiDB-lite"/>
    </source>
</evidence>
<evidence type="ECO:0000259" key="5">
    <source>
        <dbReference type="PROSITE" id="PS50835"/>
    </source>
</evidence>
<dbReference type="AlphaFoldDB" id="A0A8J5KCA3"/>
<keyword evidence="4" id="KW-0472">Membrane</keyword>
<dbReference type="Pfam" id="PF07679">
    <property type="entry name" value="I-set"/>
    <property type="match status" value="1"/>
</dbReference>
<keyword evidence="2" id="KW-0393">Immunoglobulin domain</keyword>
<keyword evidence="1" id="KW-0677">Repeat</keyword>
<evidence type="ECO:0000256" key="4">
    <source>
        <dbReference type="SAM" id="Phobius"/>
    </source>
</evidence>
<feature type="region of interest" description="Disordered" evidence="3">
    <location>
        <begin position="499"/>
        <end position="530"/>
    </location>
</feature>
<dbReference type="SMART" id="SM00060">
    <property type="entry name" value="FN3"/>
    <property type="match status" value="1"/>
</dbReference>
<reference evidence="7" key="1">
    <citation type="journal article" date="2021" name="Sci. Adv.">
        <title>The American lobster genome reveals insights on longevity, neural, and immune adaptations.</title>
        <authorList>
            <person name="Polinski J.M."/>
            <person name="Zimin A.V."/>
            <person name="Clark K.F."/>
            <person name="Kohn A.B."/>
            <person name="Sadowski N."/>
            <person name="Timp W."/>
            <person name="Ptitsyn A."/>
            <person name="Khanna P."/>
            <person name="Romanova D.Y."/>
            <person name="Williams P."/>
            <person name="Greenwood S.J."/>
            <person name="Moroz L.L."/>
            <person name="Walt D.R."/>
            <person name="Bodnar A.G."/>
        </authorList>
    </citation>
    <scope>NUCLEOTIDE SEQUENCE</scope>
    <source>
        <strain evidence="7">GMGI-L3</strain>
    </source>
</reference>
<feature type="transmembrane region" description="Helical" evidence="4">
    <location>
        <begin position="366"/>
        <end position="390"/>
    </location>
</feature>
<dbReference type="SMART" id="SM00408">
    <property type="entry name" value="IGc2"/>
    <property type="match status" value="2"/>
</dbReference>
<dbReference type="InterPro" id="IPR003598">
    <property type="entry name" value="Ig_sub2"/>
</dbReference>
<dbReference type="GO" id="GO:0030424">
    <property type="term" value="C:axon"/>
    <property type="evidence" value="ECO:0007669"/>
    <property type="project" value="TreeGrafter"/>
</dbReference>
<dbReference type="GO" id="GO:0007156">
    <property type="term" value="P:homophilic cell adhesion via plasma membrane adhesion molecules"/>
    <property type="evidence" value="ECO:0007669"/>
    <property type="project" value="TreeGrafter"/>
</dbReference>